<name>A0ABP7WAY6_9ACTN</name>
<proteinExistence type="predicted"/>
<gene>
    <name evidence="2" type="ORF">GCM10022214_51340</name>
</gene>
<sequence length="214" mass="23295">MNIKDTGLRLVVTSALADIANADYKRARAEAEPLLAKAAAEDGIEKLSVRLPGGRKVATVTVKDGPVDIEVFEDVFLEWVATHMPNEVEEFIDPAAATDPDIVELVRQHRPDAVRRRVRPVWREARLKEAKENGGYVTDPATGEQTRIAELTYHEPTGAFILKSDADLREQVITAARNGALAGGRLSGLLARLQYRHDDQDHQGGEGGSGEAAP</sequence>
<feature type="compositionally biased region" description="Basic and acidic residues" evidence="1">
    <location>
        <begin position="195"/>
        <end position="204"/>
    </location>
</feature>
<feature type="region of interest" description="Disordered" evidence="1">
    <location>
        <begin position="195"/>
        <end position="214"/>
    </location>
</feature>
<protein>
    <submittedName>
        <fullName evidence="2">Uncharacterized protein</fullName>
    </submittedName>
</protein>
<reference evidence="3" key="1">
    <citation type="journal article" date="2019" name="Int. J. Syst. Evol. Microbiol.">
        <title>The Global Catalogue of Microorganisms (GCM) 10K type strain sequencing project: providing services to taxonomists for standard genome sequencing and annotation.</title>
        <authorList>
            <consortium name="The Broad Institute Genomics Platform"/>
            <consortium name="The Broad Institute Genome Sequencing Center for Infectious Disease"/>
            <person name="Wu L."/>
            <person name="Ma J."/>
        </authorList>
    </citation>
    <scope>NUCLEOTIDE SEQUENCE [LARGE SCALE GENOMIC DNA]</scope>
    <source>
        <strain evidence="3">JCM 16702</strain>
    </source>
</reference>
<evidence type="ECO:0000256" key="1">
    <source>
        <dbReference type="SAM" id="MobiDB-lite"/>
    </source>
</evidence>
<evidence type="ECO:0000313" key="2">
    <source>
        <dbReference type="EMBL" id="GAA4085093.1"/>
    </source>
</evidence>
<organism evidence="2 3">
    <name type="scientific">Actinomadura miaoliensis</name>
    <dbReference type="NCBI Taxonomy" id="430685"/>
    <lineage>
        <taxon>Bacteria</taxon>
        <taxon>Bacillati</taxon>
        <taxon>Actinomycetota</taxon>
        <taxon>Actinomycetes</taxon>
        <taxon>Streptosporangiales</taxon>
        <taxon>Thermomonosporaceae</taxon>
        <taxon>Actinomadura</taxon>
    </lineage>
</organism>
<dbReference type="RefSeq" id="WP_344952421.1">
    <property type="nucleotide sequence ID" value="NZ_BAAAZG010000038.1"/>
</dbReference>
<accession>A0ABP7WAY6</accession>
<evidence type="ECO:0000313" key="3">
    <source>
        <dbReference type="Proteomes" id="UP001500683"/>
    </source>
</evidence>
<dbReference type="Proteomes" id="UP001500683">
    <property type="component" value="Unassembled WGS sequence"/>
</dbReference>
<keyword evidence="3" id="KW-1185">Reference proteome</keyword>
<comment type="caution">
    <text evidence="2">The sequence shown here is derived from an EMBL/GenBank/DDBJ whole genome shotgun (WGS) entry which is preliminary data.</text>
</comment>
<dbReference type="EMBL" id="BAAAZG010000038">
    <property type="protein sequence ID" value="GAA4085093.1"/>
    <property type="molecule type" value="Genomic_DNA"/>
</dbReference>
<feature type="compositionally biased region" description="Gly residues" evidence="1">
    <location>
        <begin position="205"/>
        <end position="214"/>
    </location>
</feature>